<organism evidence="7 8">
    <name type="scientific">Paraglaciecola hydrolytica</name>
    <dbReference type="NCBI Taxonomy" id="1799789"/>
    <lineage>
        <taxon>Bacteria</taxon>
        <taxon>Pseudomonadati</taxon>
        <taxon>Pseudomonadota</taxon>
        <taxon>Gammaproteobacteria</taxon>
        <taxon>Alteromonadales</taxon>
        <taxon>Alteromonadaceae</taxon>
        <taxon>Paraglaciecola</taxon>
    </lineage>
</organism>
<evidence type="ECO:0000256" key="5">
    <source>
        <dbReference type="ARBA" id="ARBA00023136"/>
    </source>
</evidence>
<evidence type="ECO:0000313" key="8">
    <source>
        <dbReference type="Proteomes" id="UP000070299"/>
    </source>
</evidence>
<feature type="transmembrane region" description="Helical" evidence="6">
    <location>
        <begin position="97"/>
        <end position="121"/>
    </location>
</feature>
<dbReference type="OrthoDB" id="5592477at2"/>
<keyword evidence="8" id="KW-1185">Reference proteome</keyword>
<comment type="caution">
    <text evidence="7">The sequence shown here is derived from an EMBL/GenBank/DDBJ whole genome shotgun (WGS) entry which is preliminary data.</text>
</comment>
<dbReference type="EMBL" id="LSNE01000007">
    <property type="protein sequence ID" value="KXI28327.1"/>
    <property type="molecule type" value="Genomic_DNA"/>
</dbReference>
<evidence type="ECO:0000313" key="7">
    <source>
        <dbReference type="EMBL" id="KXI28327.1"/>
    </source>
</evidence>
<reference evidence="8" key="1">
    <citation type="submission" date="2016-02" db="EMBL/GenBank/DDBJ databases">
        <authorList>
            <person name="Schultz-Johansen M."/>
            <person name="Glaring M.A."/>
            <person name="Bech P.K."/>
            <person name="Stougaard P."/>
        </authorList>
    </citation>
    <scope>NUCLEOTIDE SEQUENCE [LARGE SCALE GENOMIC DNA]</scope>
    <source>
        <strain evidence="8">S66</strain>
    </source>
</reference>
<dbReference type="Proteomes" id="UP000070299">
    <property type="component" value="Unassembled WGS sequence"/>
</dbReference>
<evidence type="ECO:0008006" key="9">
    <source>
        <dbReference type="Google" id="ProtNLM"/>
    </source>
</evidence>
<protein>
    <recommendedName>
        <fullName evidence="9">Lysoplasmalogenase</fullName>
    </recommendedName>
</protein>
<feature type="transmembrane region" description="Helical" evidence="6">
    <location>
        <begin position="177"/>
        <end position="199"/>
    </location>
</feature>
<dbReference type="Pfam" id="PF07947">
    <property type="entry name" value="YhhN"/>
    <property type="match status" value="1"/>
</dbReference>
<dbReference type="PANTHER" id="PTHR31885:SF6">
    <property type="entry name" value="GH04784P"/>
    <property type="match status" value="1"/>
</dbReference>
<comment type="subcellular location">
    <subcellularLocation>
        <location evidence="1">Membrane</location>
        <topology evidence="1">Multi-pass membrane protein</topology>
    </subcellularLocation>
</comment>
<dbReference type="InterPro" id="IPR012506">
    <property type="entry name" value="TMEM86B-like"/>
</dbReference>
<gene>
    <name evidence="7" type="ORF">AX660_18330</name>
</gene>
<feature type="transmembrane region" description="Helical" evidence="6">
    <location>
        <begin position="128"/>
        <end position="144"/>
    </location>
</feature>
<evidence type="ECO:0000256" key="2">
    <source>
        <dbReference type="ARBA" id="ARBA00007375"/>
    </source>
</evidence>
<dbReference type="AlphaFoldDB" id="A0A135ZZF6"/>
<evidence type="ECO:0000256" key="3">
    <source>
        <dbReference type="ARBA" id="ARBA00022692"/>
    </source>
</evidence>
<evidence type="ECO:0000256" key="6">
    <source>
        <dbReference type="SAM" id="Phobius"/>
    </source>
</evidence>
<proteinExistence type="inferred from homology"/>
<dbReference type="GO" id="GO:0016020">
    <property type="term" value="C:membrane"/>
    <property type="evidence" value="ECO:0007669"/>
    <property type="project" value="UniProtKB-SubCell"/>
</dbReference>
<keyword evidence="3 6" id="KW-0812">Transmembrane</keyword>
<dbReference type="PANTHER" id="PTHR31885">
    <property type="entry name" value="GH04784P"/>
    <property type="match status" value="1"/>
</dbReference>
<comment type="similarity">
    <text evidence="2">Belongs to the TMEM86 family.</text>
</comment>
<feature type="transmembrane region" description="Helical" evidence="6">
    <location>
        <begin position="27"/>
        <end position="47"/>
    </location>
</feature>
<evidence type="ECO:0000256" key="4">
    <source>
        <dbReference type="ARBA" id="ARBA00022989"/>
    </source>
</evidence>
<keyword evidence="4 6" id="KW-1133">Transmembrane helix</keyword>
<keyword evidence="5 6" id="KW-0472">Membrane</keyword>
<feature type="transmembrane region" description="Helical" evidence="6">
    <location>
        <begin position="205"/>
        <end position="224"/>
    </location>
</feature>
<dbReference type="RefSeq" id="WP_082768939.1">
    <property type="nucleotide sequence ID" value="NZ_LSNE01000007.1"/>
</dbReference>
<accession>A0A135ZZF6</accession>
<dbReference type="GO" id="GO:0016787">
    <property type="term" value="F:hydrolase activity"/>
    <property type="evidence" value="ECO:0007669"/>
    <property type="project" value="TreeGrafter"/>
</dbReference>
<dbReference type="STRING" id="1799789.AX660_18330"/>
<feature type="transmembrane region" description="Helical" evidence="6">
    <location>
        <begin position="150"/>
        <end position="170"/>
    </location>
</feature>
<sequence>MAQNDYFYQPALGLNDMTNTDQRGIAYFYWFAALSYLFSSELFAYALHGLHKAMPILFLAASSLILTRGTLRLWLVFALFASSCGDMLLASELEQSFIYGLAAFAFAHLCYSLCFIPWFFWSTKPLKFIALLLVVLALVLFKVIPQTANLLIPVLVYMAIILLMACLAIFAKQNTYWLTLGALFFVLSDSLIALNKFVFTLPYEHLLVMVTYYLAQYCLFIGCIKQVKHHAEP</sequence>
<name>A0A135ZZF6_9ALTE</name>
<evidence type="ECO:0000256" key="1">
    <source>
        <dbReference type="ARBA" id="ARBA00004141"/>
    </source>
</evidence>
<feature type="transmembrane region" description="Helical" evidence="6">
    <location>
        <begin position="56"/>
        <end position="77"/>
    </location>
</feature>